<proteinExistence type="predicted"/>
<protein>
    <submittedName>
        <fullName evidence="1">Uncharacterized protein</fullName>
    </submittedName>
</protein>
<evidence type="ECO:0000313" key="2">
    <source>
        <dbReference type="Proteomes" id="UP000665020"/>
    </source>
</evidence>
<organism evidence="1 2">
    <name type="scientific">Iocasia fonsfrigidae</name>
    <dbReference type="NCBI Taxonomy" id="2682810"/>
    <lineage>
        <taxon>Bacteria</taxon>
        <taxon>Bacillati</taxon>
        <taxon>Bacillota</taxon>
        <taxon>Clostridia</taxon>
        <taxon>Halanaerobiales</taxon>
        <taxon>Halanaerobiaceae</taxon>
        <taxon>Iocasia</taxon>
    </lineage>
</organism>
<name>A0A8A7KAJ3_9FIRM</name>
<dbReference type="RefSeq" id="WP_230867233.1">
    <property type="nucleotide sequence ID" value="NZ_CP046640.1"/>
</dbReference>
<dbReference type="KEGG" id="ifn:GM661_13115"/>
<sequence length="57" mass="6598">MNKLSVKEDIIKYSNTSSNCFVSILNEKNEIEVFSVKYKYVLDNVILLGIKKKKQSI</sequence>
<evidence type="ECO:0000313" key="1">
    <source>
        <dbReference type="EMBL" id="QTL98833.1"/>
    </source>
</evidence>
<dbReference type="EMBL" id="CP046640">
    <property type="protein sequence ID" value="QTL98833.1"/>
    <property type="molecule type" value="Genomic_DNA"/>
</dbReference>
<dbReference type="AlphaFoldDB" id="A0A8A7KAJ3"/>
<gene>
    <name evidence="1" type="ORF">GM661_13115</name>
</gene>
<dbReference type="Proteomes" id="UP000665020">
    <property type="component" value="Chromosome"/>
</dbReference>
<keyword evidence="2" id="KW-1185">Reference proteome</keyword>
<reference evidence="1" key="1">
    <citation type="submission" date="2019-12" db="EMBL/GenBank/DDBJ databases">
        <authorList>
            <person name="zhang j."/>
            <person name="sun C.M."/>
        </authorList>
    </citation>
    <scope>NUCLEOTIDE SEQUENCE</scope>
    <source>
        <strain evidence="1">NS-1</strain>
    </source>
</reference>
<accession>A0A8A7KAJ3</accession>